<keyword evidence="1" id="KW-1133">Transmembrane helix</keyword>
<feature type="transmembrane region" description="Helical" evidence="1">
    <location>
        <begin position="6"/>
        <end position="28"/>
    </location>
</feature>
<accession>A0A0S6YZ20</accession>
<gene>
    <name evidence="2" type="ORF">MBSD_1107</name>
</gene>
<protein>
    <submittedName>
        <fullName evidence="2">Cytochrome C oxidase</fullName>
    </submittedName>
</protein>
<keyword evidence="1" id="KW-0812">Transmembrane</keyword>
<dbReference type="InterPro" id="IPR008621">
    <property type="entry name" value="Cbb3-typ_cyt_oxidase_comp"/>
</dbReference>
<evidence type="ECO:0000256" key="1">
    <source>
        <dbReference type="SAM" id="Phobius"/>
    </source>
</evidence>
<sequence length="59" mass="6768">MSPLWGHLEGAITVVLMLTFLGIWVWAWSARHKATFDRLARLPLEGDAAHRDIEKDDRP</sequence>
<keyword evidence="1" id="KW-0472">Membrane</keyword>
<evidence type="ECO:0000313" key="2">
    <source>
        <dbReference type="EMBL" id="GAN44572.1"/>
    </source>
</evidence>
<dbReference type="RefSeq" id="WP_062536235.1">
    <property type="nucleotide sequence ID" value="NZ_DF970179.1"/>
</dbReference>
<organism evidence="2">
    <name type="scientific">Mizugakiibacter sediminis</name>
    <dbReference type="NCBI Taxonomy" id="1475481"/>
    <lineage>
        <taxon>Bacteria</taxon>
        <taxon>Pseudomonadati</taxon>
        <taxon>Pseudomonadota</taxon>
        <taxon>Gammaproteobacteria</taxon>
        <taxon>Lysobacterales</taxon>
        <taxon>Rhodanobacteraceae</taxon>
        <taxon>Mizugakiibacter</taxon>
    </lineage>
</organism>
<dbReference type="Pfam" id="PF05545">
    <property type="entry name" value="FixQ"/>
    <property type="match status" value="1"/>
</dbReference>
<proteinExistence type="predicted"/>
<reference evidence="2" key="1">
    <citation type="submission" date="2015-03" db="EMBL/GenBank/DDBJ databases">
        <title>Draft genome sequence of Mizugakiibacter sediminis skMP5.</title>
        <authorList>
            <person name="Watanabe T."/>
            <person name="Kojima H."/>
            <person name="Fukui M."/>
        </authorList>
    </citation>
    <scope>NUCLEOTIDE SEQUENCE</scope>
    <source>
        <strain evidence="2">SkMP5</strain>
    </source>
</reference>
<dbReference type="EMBL" id="DF952378">
    <property type="protein sequence ID" value="GAN44572.1"/>
    <property type="molecule type" value="Genomic_DNA"/>
</dbReference>
<name>A0A0S6YZ20_9GAMM</name>
<dbReference type="HOGENOM" id="CLU_192294_0_0_6"/>
<dbReference type="AlphaFoldDB" id="A0A0S6YZ20"/>